<keyword evidence="2" id="KW-0472">Membrane</keyword>
<protein>
    <submittedName>
        <fullName evidence="3">Uncharacterized protein</fullName>
    </submittedName>
</protein>
<evidence type="ECO:0000313" key="3">
    <source>
        <dbReference type="EMBL" id="KCV81554.1"/>
    </source>
</evidence>
<feature type="transmembrane region" description="Helical" evidence="2">
    <location>
        <begin position="43"/>
        <end position="68"/>
    </location>
</feature>
<name>A0A058ZIV6_9RHOB</name>
<feature type="region of interest" description="Disordered" evidence="1">
    <location>
        <begin position="75"/>
        <end position="108"/>
    </location>
</feature>
<sequence length="108" mass="11851">MPHLVRLYIKQVVIGFALSGIFVAGLLWFNVANLWHLVSSSSAGVLAVLMMFVFNGIVFSGVQFGIVIMRMADSGPDDTGGKRQPEPVRQHATVPVPVRGDPRAMRRF</sequence>
<dbReference type="Proteomes" id="UP000024836">
    <property type="component" value="Unassembled WGS sequence"/>
</dbReference>
<dbReference type="EMBL" id="AQQY01000007">
    <property type="protein sequence ID" value="KCV81554.1"/>
    <property type="molecule type" value="Genomic_DNA"/>
</dbReference>
<dbReference type="AlphaFoldDB" id="A0A058ZIV6"/>
<dbReference type="RefSeq" id="WP_035251652.1">
    <property type="nucleotide sequence ID" value="NZ_AQQY01000007.1"/>
</dbReference>
<reference evidence="3 4" key="1">
    <citation type="submission" date="2013-04" db="EMBL/GenBank/DDBJ databases">
        <title>Shimia sp. 22II-S11-Z10 Genome Sequencing.</title>
        <authorList>
            <person name="Lai Q."/>
            <person name="Li G."/>
            <person name="Shao Z."/>
        </authorList>
    </citation>
    <scope>NUCLEOTIDE SEQUENCE [LARGE SCALE GENOMIC DNA]</scope>
    <source>
        <strain evidence="4">22II-S11-Z10</strain>
    </source>
</reference>
<accession>A0A058ZIV6</accession>
<evidence type="ECO:0000256" key="1">
    <source>
        <dbReference type="SAM" id="MobiDB-lite"/>
    </source>
</evidence>
<evidence type="ECO:0000256" key="2">
    <source>
        <dbReference type="SAM" id="Phobius"/>
    </source>
</evidence>
<keyword evidence="2" id="KW-1133">Transmembrane helix</keyword>
<keyword evidence="2" id="KW-0812">Transmembrane</keyword>
<keyword evidence="4" id="KW-1185">Reference proteome</keyword>
<proteinExistence type="predicted"/>
<comment type="caution">
    <text evidence="3">The sequence shown here is derived from an EMBL/GenBank/DDBJ whole genome shotgun (WGS) entry which is preliminary data.</text>
</comment>
<gene>
    <name evidence="3" type="ORF">ATO10_11597</name>
</gene>
<dbReference type="OrthoDB" id="8115457at2"/>
<feature type="compositionally biased region" description="Basic and acidic residues" evidence="1">
    <location>
        <begin position="79"/>
        <end position="89"/>
    </location>
</feature>
<dbReference type="PATRIC" id="fig|1461693.3.peg.2351"/>
<feature type="transmembrane region" description="Helical" evidence="2">
    <location>
        <begin position="12"/>
        <end position="31"/>
    </location>
</feature>
<dbReference type="STRING" id="1461693.ATO10_11597"/>
<evidence type="ECO:0000313" key="4">
    <source>
        <dbReference type="Proteomes" id="UP000024836"/>
    </source>
</evidence>
<dbReference type="eggNOG" id="ENOG5032YDV">
    <property type="taxonomic scope" value="Bacteria"/>
</dbReference>
<organism evidence="3 4">
    <name type="scientific">Actibacterium atlanticum</name>
    <dbReference type="NCBI Taxonomy" id="1461693"/>
    <lineage>
        <taxon>Bacteria</taxon>
        <taxon>Pseudomonadati</taxon>
        <taxon>Pseudomonadota</taxon>
        <taxon>Alphaproteobacteria</taxon>
        <taxon>Rhodobacterales</taxon>
        <taxon>Roseobacteraceae</taxon>
        <taxon>Actibacterium</taxon>
    </lineage>
</organism>